<reference evidence="2 3" key="1">
    <citation type="submission" date="2019-02" db="EMBL/GenBank/DDBJ databases">
        <title>Deep-cultivation of Planctomycetes and their phenomic and genomic characterization uncovers novel biology.</title>
        <authorList>
            <person name="Wiegand S."/>
            <person name="Jogler M."/>
            <person name="Boedeker C."/>
            <person name="Pinto D."/>
            <person name="Vollmers J."/>
            <person name="Rivas-Marin E."/>
            <person name="Kohn T."/>
            <person name="Peeters S.H."/>
            <person name="Heuer A."/>
            <person name="Rast P."/>
            <person name="Oberbeckmann S."/>
            <person name="Bunk B."/>
            <person name="Jeske O."/>
            <person name="Meyerdierks A."/>
            <person name="Storesund J.E."/>
            <person name="Kallscheuer N."/>
            <person name="Luecker S."/>
            <person name="Lage O.M."/>
            <person name="Pohl T."/>
            <person name="Merkel B.J."/>
            <person name="Hornburger P."/>
            <person name="Mueller R.-W."/>
            <person name="Bruemmer F."/>
            <person name="Labrenz M."/>
            <person name="Spormann A.M."/>
            <person name="Op den Camp H."/>
            <person name="Overmann J."/>
            <person name="Amann R."/>
            <person name="Jetten M.S.M."/>
            <person name="Mascher T."/>
            <person name="Medema M.H."/>
            <person name="Devos D.P."/>
            <person name="Kaster A.-K."/>
            <person name="Ovreas L."/>
            <person name="Rohde M."/>
            <person name="Galperin M.Y."/>
            <person name="Jogler C."/>
        </authorList>
    </citation>
    <scope>NUCLEOTIDE SEQUENCE [LARGE SCALE GENOMIC DNA]</scope>
    <source>
        <strain evidence="2 3">Pla85_3_4</strain>
    </source>
</reference>
<protein>
    <submittedName>
        <fullName evidence="2">ATP-grasp domain protein</fullName>
    </submittedName>
</protein>
<dbReference type="Gene3D" id="3.30.470.20">
    <property type="entry name" value="ATP-grasp fold, B domain"/>
    <property type="match status" value="1"/>
</dbReference>
<dbReference type="GO" id="GO:0046872">
    <property type="term" value="F:metal ion binding"/>
    <property type="evidence" value="ECO:0007669"/>
    <property type="project" value="InterPro"/>
</dbReference>
<feature type="domain" description="ATP-grasp fold PylC-type" evidence="1">
    <location>
        <begin position="105"/>
        <end position="255"/>
    </location>
</feature>
<dbReference type="OrthoDB" id="1804072at2"/>
<dbReference type="AlphaFoldDB" id="A0A518DXB6"/>
<name>A0A518DXB6_9BACT</name>
<evidence type="ECO:0000313" key="2">
    <source>
        <dbReference type="EMBL" id="QDU96467.1"/>
    </source>
</evidence>
<dbReference type="EMBL" id="CP036433">
    <property type="protein sequence ID" value="QDU96467.1"/>
    <property type="molecule type" value="Genomic_DNA"/>
</dbReference>
<dbReference type="KEGG" id="lcre:Pla8534_42880"/>
<dbReference type="InterPro" id="IPR003806">
    <property type="entry name" value="ATP-grasp_PylC-type"/>
</dbReference>
<gene>
    <name evidence="2" type="ORF">Pla8534_42880</name>
</gene>
<dbReference type="RefSeq" id="WP_145055095.1">
    <property type="nucleotide sequence ID" value="NZ_CP036433.1"/>
</dbReference>
<keyword evidence="3" id="KW-1185">Reference proteome</keyword>
<organism evidence="2 3">
    <name type="scientific">Lignipirellula cremea</name>
    <dbReference type="NCBI Taxonomy" id="2528010"/>
    <lineage>
        <taxon>Bacteria</taxon>
        <taxon>Pseudomonadati</taxon>
        <taxon>Planctomycetota</taxon>
        <taxon>Planctomycetia</taxon>
        <taxon>Pirellulales</taxon>
        <taxon>Pirellulaceae</taxon>
        <taxon>Lignipirellula</taxon>
    </lineage>
</organism>
<proteinExistence type="predicted"/>
<dbReference type="GO" id="GO:0005524">
    <property type="term" value="F:ATP binding"/>
    <property type="evidence" value="ECO:0007669"/>
    <property type="project" value="InterPro"/>
</dbReference>
<evidence type="ECO:0000259" key="1">
    <source>
        <dbReference type="Pfam" id="PF02655"/>
    </source>
</evidence>
<dbReference type="Proteomes" id="UP000317648">
    <property type="component" value="Chromosome"/>
</dbReference>
<evidence type="ECO:0000313" key="3">
    <source>
        <dbReference type="Proteomes" id="UP000317648"/>
    </source>
</evidence>
<accession>A0A518DXB6</accession>
<dbReference type="SUPFAM" id="SSF56059">
    <property type="entry name" value="Glutathione synthetase ATP-binding domain-like"/>
    <property type="match status" value="1"/>
</dbReference>
<dbReference type="Pfam" id="PF02655">
    <property type="entry name" value="ATP-grasp_3"/>
    <property type="match status" value="1"/>
</dbReference>
<sequence length="371" mass="39549">MQPPLLILGASARAAAQSALRGGFRPFALDMFGDADLQACCPAVRVANYPQGLEYAACQAPESPFLYTGGLENHPQLIARLAHHRQLLGNSASVLRAVRRPENWTNALRKAGLPCLLVQSEAPVHRPEAWLSKPLRSAGGMHITPAACDSAAAGRYFQEYRDGQPHSGLYVAAGGRARLLGVTRQLIGETWTGGSGYAYCGSIGPLPLTTLQEAAWRRLGDCLVDSFPLAGLFGIDAVVDAQAIWPVEVNPRFPASAELYDRAHGASAVRLHVQACLDQSIEGPDAPPRTARQMQGKAILWALSDLTISDAWTQQALLHHISDERLLADIPAAGQTIRTGEPIVTCFASGATVDEVTTALKSRAAAVRASL</sequence>